<dbReference type="GO" id="GO:0006397">
    <property type="term" value="P:mRNA processing"/>
    <property type="evidence" value="ECO:0007669"/>
    <property type="project" value="InterPro"/>
</dbReference>
<dbReference type="InterPro" id="IPR021418">
    <property type="entry name" value="THO_THOC2_C"/>
</dbReference>
<organism evidence="9 10">
    <name type="scientific">Mycena venus</name>
    <dbReference type="NCBI Taxonomy" id="2733690"/>
    <lineage>
        <taxon>Eukaryota</taxon>
        <taxon>Fungi</taxon>
        <taxon>Dikarya</taxon>
        <taxon>Basidiomycota</taxon>
        <taxon>Agaricomycotina</taxon>
        <taxon>Agaricomycetes</taxon>
        <taxon>Agaricomycetidae</taxon>
        <taxon>Agaricales</taxon>
        <taxon>Marasmiineae</taxon>
        <taxon>Mycenaceae</taxon>
        <taxon>Mycena</taxon>
    </lineage>
</organism>
<feature type="compositionally biased region" description="Basic and acidic residues" evidence="5">
    <location>
        <begin position="1838"/>
        <end position="1854"/>
    </location>
</feature>
<feature type="compositionally biased region" description="Low complexity" evidence="5">
    <location>
        <begin position="1617"/>
        <end position="1626"/>
    </location>
</feature>
<dbReference type="GO" id="GO:0006406">
    <property type="term" value="P:mRNA export from nucleus"/>
    <property type="evidence" value="ECO:0007669"/>
    <property type="project" value="InterPro"/>
</dbReference>
<feature type="domain" description="THO complex subunitTHOC2 N-terminal" evidence="7">
    <location>
        <begin position="733"/>
        <end position="808"/>
    </location>
</feature>
<dbReference type="Pfam" id="PF16134">
    <property type="entry name" value="THOC2_N"/>
    <property type="match status" value="1"/>
</dbReference>
<evidence type="ECO:0000256" key="4">
    <source>
        <dbReference type="ARBA" id="ARBA00023242"/>
    </source>
</evidence>
<keyword evidence="4" id="KW-0539">Nucleus</keyword>
<evidence type="ECO:0000256" key="3">
    <source>
        <dbReference type="ARBA" id="ARBA00019596"/>
    </source>
</evidence>
<feature type="domain" description="THO complex subunitTHOC2 C-terminal" evidence="6">
    <location>
        <begin position="1093"/>
        <end position="1408"/>
    </location>
</feature>
<dbReference type="PANTHER" id="PTHR21597">
    <property type="entry name" value="THO2 PROTEIN"/>
    <property type="match status" value="1"/>
</dbReference>
<comment type="caution">
    <text evidence="9">The sequence shown here is derived from an EMBL/GenBank/DDBJ whole genome shotgun (WGS) entry which is preliminary data.</text>
</comment>
<feature type="compositionally biased region" description="Basic and acidic residues" evidence="5">
    <location>
        <begin position="1648"/>
        <end position="1706"/>
    </location>
</feature>
<name>A0A8H6Y755_9AGAR</name>
<dbReference type="InterPro" id="IPR021726">
    <property type="entry name" value="THO_THOC2_N"/>
</dbReference>
<dbReference type="Pfam" id="PF11732">
    <property type="entry name" value="Thoc2"/>
    <property type="match status" value="1"/>
</dbReference>
<dbReference type="GO" id="GO:0000445">
    <property type="term" value="C:THO complex part of transcription export complex"/>
    <property type="evidence" value="ECO:0007669"/>
    <property type="project" value="TreeGrafter"/>
</dbReference>
<evidence type="ECO:0000313" key="9">
    <source>
        <dbReference type="EMBL" id="KAF7353062.1"/>
    </source>
</evidence>
<evidence type="ECO:0000259" key="8">
    <source>
        <dbReference type="Pfam" id="PF16134"/>
    </source>
</evidence>
<dbReference type="PANTHER" id="PTHR21597:SF0">
    <property type="entry name" value="THO COMPLEX SUBUNIT 2"/>
    <property type="match status" value="1"/>
</dbReference>
<accession>A0A8H6Y755</accession>
<feature type="compositionally biased region" description="Polar residues" evidence="5">
    <location>
        <begin position="1814"/>
        <end position="1826"/>
    </location>
</feature>
<sequence length="1963" mass="216289">MDVIETVRGHLTSWNGGGEEKCRTFVTPFHCNLSDPDCLDKLTTTYHTLLLSMLSTWPSKHTISPGGFVSFVKTVLSGLPSSSSRPPQVVSIFGEHLVDMIWAVDAELDEYLADAKSTITNCGENTVGNVASALSKAKKDKQNAENDKDIITSIVKQLVEYGLVDPSFCIERLDTSISASVGLIPDKNAFDKKEIRTRTGLFYKQNKFNLLREQSEGYSKLTAELTSSLGPAHSAATGLPAESYASIEDRARPVWEKVISLIGYFDLDPNRALDMILDVLSIHLVTHHSFFLALLSFSPWAASYRRPVAGNDGVHMNVDQTPGLFKGKSIDDVLNLADPHPNEMKTQGGSPRVMAQVVGFKFAYYQSADVTEPTPKNLYMTAAILIREGFITLEDLYPHLSPIDADMEQVRKDYLDDVQTRISGAKVSALALAAPLTQDGPSLPASGKAKASTAEQKKAADPKKVPNQKVGLLTALLAVGALKPALAIMSKFPWLVDAHPEIADLMLRVLKLSISPLYESLLVTKERNPSFTQPRARYGTTGVSYPAPRKPSLTLWAPTPPSTSTLDFVFFFPQWVERVPICSSLDDLVDVIEPLVAFVGVHISRDPLFLTKFLRLGRSHLQTTVPVDETTKRATGDADPKHPIRVFWFSILRKYLLPALTLIRGNAVCTVEIWNIIRQYETTARWRLYGEWKSTMYQSHPELRVRQAHVEKESKGILRRLSHNTFDSLSGTVAKLAHSNPCIFFTNAVNQIMAYDNLANVVIQALRYVTTMGFDVLVFIILDALANPNKDRVKDDGVNTSDWLQSLASFTGMLFRRYSADLTPLLKYIVHQLHNGQTTEIIVLRELIWKMAGIEPLPSLSDSQIIAMAGGPCLRIEAIASTTRGARLDPGDAVLKGPQRLGRGLLESSLALPLLVQVAQQRESCVFKAPDAHLKTLASLYDTTHGVLFQYLELLTSPTVVSPQDYANKVLPPLAELGELYGICAPICMHIIRPVLNAKLLAVAEAMPEQERIANEEAEKRLKAALTAKKPLIAASRTASPGIGASDAPMDSKPATQDATPKEDVIMEAEPTSLASVPSASESPWLPELVPLPAFYLSFWQLSTYDLTPPSAKYDEEVANLRNLSRQEDSAYISADRSSDRNIRLTASSHRSRRDRYNAFVGTLAQEFKQQTLLRAFTLKRLAREKQHWFAHSTCSPAILVGSIIEHCIQPRCLLSPMDADYCAQIIKVLHTLGTPGFHTLMCYNKILGDHVRVVLFSCSEYEARNYGRFLRGVLADLLKWHGDQAQYTADSQTVTRGTTVYHPGFVQKYSSKTIEQSDQLDWATTFRQVVRKWHTKLSKCFADCIATGEFMHVYNSIIVLKEILPVFPLAEVSVATGPTLNSAMDKFLETEERDNLKVLGRAYSASLKKRESLWARHKTSSAKTTEKVKATPAPPNGPSASTNRNTVASAPSAPRSQLANAAVPVTDKPANVPPATSSPFASIQKPPVVKRVRETAGTTADDAHAGSKDGTPPPSKPSDSRYSSPASTSAKEPPTAPGLSALGKEPPQSPRNHRAVEEKASQPMPPPVAPSQTQVAQELRETAKQTMGRLTKEEEKRPESRPQNGSRASSPRRRSPSPTSRPGTRNHSSESRASGGRPGRANAEPGVDDKRDTRQEVRDHASALTRRDSLTHNRSDRGARERALGDKDEREKDRARDRHGDRDRGIVIGIAETMSEKIVNLTAEIHHPVFLLQSQRTVGFQAKDEDLPTTIPKEAPSGALERMVTERTEIGAPLIRTRDRRGRDSDRRRKDREGSDNDSSMDKVGDKRIPEGPSSSKVLPLSTPSAPRAMSASDLSRGGKGDTGSARDRHRDNPPPQNMSAPGPNNRPPSPQEPPFFGGGSLRSRIGEKEKEITTGRGLRLTGTRTVGQGLPNYLHKVRNGPKWLYNGTDTQVRRMVQLLPTLSTLASRNGHFLLIEEERIK</sequence>
<dbReference type="EMBL" id="JACAZI010000009">
    <property type="protein sequence ID" value="KAF7353062.1"/>
    <property type="molecule type" value="Genomic_DNA"/>
</dbReference>
<dbReference type="GO" id="GO:0003729">
    <property type="term" value="F:mRNA binding"/>
    <property type="evidence" value="ECO:0007669"/>
    <property type="project" value="TreeGrafter"/>
</dbReference>
<feature type="compositionally biased region" description="Pro residues" evidence="5">
    <location>
        <begin position="1866"/>
        <end position="1875"/>
    </location>
</feature>
<proteinExistence type="inferred from homology"/>
<evidence type="ECO:0000256" key="1">
    <source>
        <dbReference type="ARBA" id="ARBA00004123"/>
    </source>
</evidence>
<evidence type="ECO:0000313" key="10">
    <source>
        <dbReference type="Proteomes" id="UP000620124"/>
    </source>
</evidence>
<dbReference type="InterPro" id="IPR032302">
    <property type="entry name" value="THOC2_N"/>
</dbReference>
<dbReference type="Proteomes" id="UP000620124">
    <property type="component" value="Unassembled WGS sequence"/>
</dbReference>
<comment type="similarity">
    <text evidence="2">Belongs to the THOC2 family.</text>
</comment>
<dbReference type="InterPro" id="IPR040007">
    <property type="entry name" value="Tho2"/>
</dbReference>
<evidence type="ECO:0000259" key="7">
    <source>
        <dbReference type="Pfam" id="PF11732"/>
    </source>
</evidence>
<feature type="compositionally biased region" description="Basic and acidic residues" evidence="5">
    <location>
        <begin position="1591"/>
        <end position="1601"/>
    </location>
</feature>
<feature type="compositionally biased region" description="Basic and acidic residues" evidence="5">
    <location>
        <begin position="455"/>
        <end position="464"/>
    </location>
</feature>
<feature type="region of interest" description="Disordered" evidence="5">
    <location>
        <begin position="1415"/>
        <end position="1706"/>
    </location>
</feature>
<feature type="domain" description="THO complex subunit 2 N-terminal" evidence="8">
    <location>
        <begin position="113"/>
        <end position="727"/>
    </location>
</feature>
<keyword evidence="10" id="KW-1185">Reference proteome</keyword>
<feature type="compositionally biased region" description="Polar residues" evidence="5">
    <location>
        <begin position="1521"/>
        <end position="1531"/>
    </location>
</feature>
<dbReference type="OrthoDB" id="29024at2759"/>
<feature type="region of interest" description="Disordered" evidence="5">
    <location>
        <begin position="441"/>
        <end position="464"/>
    </location>
</feature>
<comment type="subcellular location">
    <subcellularLocation>
        <location evidence="1">Nucleus</location>
    </subcellularLocation>
</comment>
<gene>
    <name evidence="9" type="ORF">MVEN_01274100</name>
</gene>
<feature type="compositionally biased region" description="Basic and acidic residues" evidence="5">
    <location>
        <begin position="1886"/>
        <end position="1895"/>
    </location>
</feature>
<feature type="region of interest" description="Disordered" evidence="5">
    <location>
        <begin position="1761"/>
        <end position="1896"/>
    </location>
</feature>
<evidence type="ECO:0000256" key="2">
    <source>
        <dbReference type="ARBA" id="ARBA00007857"/>
    </source>
</evidence>
<protein>
    <recommendedName>
        <fullName evidence="3">THO complex subunit 2</fullName>
    </recommendedName>
</protein>
<evidence type="ECO:0000256" key="5">
    <source>
        <dbReference type="SAM" id="MobiDB-lite"/>
    </source>
</evidence>
<feature type="compositionally biased region" description="Polar residues" evidence="5">
    <location>
        <begin position="1439"/>
        <end position="1460"/>
    </location>
</feature>
<feature type="region of interest" description="Disordered" evidence="5">
    <location>
        <begin position="1039"/>
        <end position="1061"/>
    </location>
</feature>
<dbReference type="Pfam" id="PF11262">
    <property type="entry name" value="Tho2"/>
    <property type="match status" value="1"/>
</dbReference>
<reference evidence="9" key="1">
    <citation type="submission" date="2020-05" db="EMBL/GenBank/DDBJ databases">
        <title>Mycena genomes resolve the evolution of fungal bioluminescence.</title>
        <authorList>
            <person name="Tsai I.J."/>
        </authorList>
    </citation>
    <scope>NUCLEOTIDE SEQUENCE</scope>
    <source>
        <strain evidence="9">CCC161011</strain>
    </source>
</reference>
<feature type="compositionally biased region" description="Basic and acidic residues" evidence="5">
    <location>
        <begin position="1782"/>
        <end position="1811"/>
    </location>
</feature>
<evidence type="ECO:0000259" key="6">
    <source>
        <dbReference type="Pfam" id="PF11262"/>
    </source>
</evidence>